<dbReference type="SUPFAM" id="SSF54285">
    <property type="entry name" value="MoaD/ThiS"/>
    <property type="match status" value="1"/>
</dbReference>
<accession>A0A0U3LI58</accession>
<protein>
    <submittedName>
        <fullName evidence="1">Thiamine biosynthesis protein ThiS</fullName>
    </submittedName>
</protein>
<gene>
    <name evidence="1" type="ORF">RD2015_1662</name>
</gene>
<evidence type="ECO:0000313" key="2">
    <source>
        <dbReference type="Proteomes" id="UP000060699"/>
    </source>
</evidence>
<dbReference type="PATRIC" id="fig|76731.3.peg.1703"/>
<dbReference type="InterPro" id="IPR012675">
    <property type="entry name" value="Beta-grasp_dom_sf"/>
</dbReference>
<proteinExistence type="predicted"/>
<dbReference type="PANTHER" id="PTHR38031">
    <property type="entry name" value="SULFUR CARRIER PROTEIN SLR0821-RELATED"/>
    <property type="match status" value="1"/>
</dbReference>
<dbReference type="EMBL" id="CP013729">
    <property type="protein sequence ID" value="ALV06146.1"/>
    <property type="molecule type" value="Genomic_DNA"/>
</dbReference>
<dbReference type="OrthoDB" id="6894792at2"/>
<sequence length="89" mass="9899">MAHLEFTAQLHRYVDTPVLDCDADRLGDALARAFEVNPRLRGYILDEQGHLRTHVAVFIDGQKARDRQGLSDPLGPRSQVYVLQALSGG</sequence>
<dbReference type="STRING" id="76731.RD2015_1662"/>
<dbReference type="Proteomes" id="UP000060699">
    <property type="component" value="Chromosome"/>
</dbReference>
<dbReference type="PANTHER" id="PTHR38031:SF1">
    <property type="entry name" value="SULFUR CARRIER PROTEIN CYSO"/>
    <property type="match status" value="1"/>
</dbReference>
<dbReference type="Gene3D" id="3.10.20.30">
    <property type="match status" value="1"/>
</dbReference>
<dbReference type="InterPro" id="IPR016155">
    <property type="entry name" value="Mopterin_synth/thiamin_S_b"/>
</dbReference>
<evidence type="ECO:0000313" key="1">
    <source>
        <dbReference type="EMBL" id="ALV06146.1"/>
    </source>
</evidence>
<reference evidence="1 2" key="1">
    <citation type="submission" date="2015-12" db="EMBL/GenBank/DDBJ databases">
        <title>Complete genome of Roseateles depolymerans KCTC 42856.</title>
        <authorList>
            <person name="Kim K.M."/>
        </authorList>
    </citation>
    <scope>NUCLEOTIDE SEQUENCE [LARGE SCALE GENOMIC DNA]</scope>
    <source>
        <strain evidence="1 2">KCTC 42856</strain>
    </source>
</reference>
<name>A0A0U3LI58_9BURK</name>
<keyword evidence="2" id="KW-1185">Reference proteome</keyword>
<organism evidence="1 2">
    <name type="scientific">Roseateles depolymerans</name>
    <dbReference type="NCBI Taxonomy" id="76731"/>
    <lineage>
        <taxon>Bacteria</taxon>
        <taxon>Pseudomonadati</taxon>
        <taxon>Pseudomonadota</taxon>
        <taxon>Betaproteobacteria</taxon>
        <taxon>Burkholderiales</taxon>
        <taxon>Sphaerotilaceae</taxon>
        <taxon>Roseateles</taxon>
    </lineage>
</organism>
<dbReference type="RefSeq" id="WP_058934482.1">
    <property type="nucleotide sequence ID" value="NZ_CP013729.1"/>
</dbReference>
<dbReference type="AlphaFoldDB" id="A0A0U3LI58"/>
<dbReference type="KEGG" id="rdp:RD2015_1662"/>
<dbReference type="InterPro" id="IPR052045">
    <property type="entry name" value="Sulfur_Carrier/Prot_Modifier"/>
</dbReference>